<accession>A0A5B8MSR1</accession>
<sequence length="854" mass="93489">MEGRGSRKEEMESPASSRSFSSFSSSSLSRTILKLPKNISKSLKVTFEQIAHKKESKVRRKASVNLFQALTAMKKGLQVWKLPHRHKLVGKAHMCFLRLSSDEKFLYWYSHKNKSEVTVYVDQIVEVVADLPSDLSSWKGYSESLAFTVYFQVGISPGRRDSPTASSRDPGSGGVGNVTFVCKNEMEHRIFTSVLRILHEVANHSGASLLSSAREQKTPSATAGGGGHHRAKSLLPPDVMTSEIGSILKGLGARAGESKSAIESSLTPAGLKFSASDLTRKLTFDEAEMLESSSVLDDAAPSVSDVSNLDSRAVEVSESTASFQDGGRVIADLWVWGRDMDKVGNCVSDQMFPALLHGQKTLDAFQIACGEHHVVIIDEFGSVYTWGFSGAGQLGHGAPVESYGPMQVKAFEGSVVTQVSCGTTTTAAITEKGEAFFWGQPMYSLSKPTWYPKLLDTGKHRVKQISCGAYHFAMCTLDGKVLTCGGGKFGALGHGSLDNCLKPKVVEALEIYSVEQVSCGVWHTCVVLRRKGERKQGSKKYFGEVYGWGDNSVGQLGYKEPRMITLPLWIRGLKDIDVRAVECGRHHTLAVTEGGLLYSWGSNRSGQLGRKLGADESGHEPGLVDLKGHVVTEISAGMDHNLVIALKGNQSLLYSWGCGDHGCLGLGDSRSVSLPTQVQRLARKTVVSVACGANTSCAMVEHHFQKEMERADKCKQCGRKLSSGIRNQKKSCARCRVVFCKQCVKQYGLLKPLLPYNALPNVSPVRQPKCPNVCLECRDILMEAQLTTKYHSQDMQQRRLKQARAPLAPKYVSVAPERTIADLEKELRAAHEEILVLKGRLRQQGRPEESNSRE</sequence>
<dbReference type="EMBL" id="CP031040">
    <property type="protein sequence ID" value="QDZ22412.1"/>
    <property type="molecule type" value="Genomic_DNA"/>
</dbReference>
<keyword evidence="3" id="KW-0863">Zinc-finger</keyword>
<evidence type="ECO:0000313" key="9">
    <source>
        <dbReference type="Proteomes" id="UP000316726"/>
    </source>
</evidence>
<dbReference type="InterPro" id="IPR013083">
    <property type="entry name" value="Znf_RING/FYVE/PHD"/>
</dbReference>
<protein>
    <submittedName>
        <fullName evidence="8">RCC1-like chromosome condensation regulator protein</fullName>
    </submittedName>
</protein>
<dbReference type="InterPro" id="IPR009091">
    <property type="entry name" value="RCC1/BLIP-II"/>
</dbReference>
<dbReference type="Pfam" id="PF25390">
    <property type="entry name" value="WD40_RLD"/>
    <property type="match status" value="1"/>
</dbReference>
<dbReference type="PRINTS" id="PR00633">
    <property type="entry name" value="RCCNDNSATION"/>
</dbReference>
<keyword evidence="2" id="KW-0677">Repeat</keyword>
<evidence type="ECO:0000256" key="6">
    <source>
        <dbReference type="SAM" id="MobiDB-lite"/>
    </source>
</evidence>
<dbReference type="SUPFAM" id="SSF50729">
    <property type="entry name" value="PH domain-like"/>
    <property type="match status" value="1"/>
</dbReference>
<dbReference type="Proteomes" id="UP000316726">
    <property type="component" value="Chromosome 7"/>
</dbReference>
<dbReference type="CDD" id="cd00065">
    <property type="entry name" value="FYVE_like_SF"/>
    <property type="match status" value="1"/>
</dbReference>
<evidence type="ECO:0000256" key="2">
    <source>
        <dbReference type="ARBA" id="ARBA00022737"/>
    </source>
</evidence>
<feature type="region of interest" description="Disordered" evidence="6">
    <location>
        <begin position="1"/>
        <end position="23"/>
    </location>
</feature>
<dbReference type="InterPro" id="IPR000408">
    <property type="entry name" value="Reg_chr_condens"/>
</dbReference>
<dbReference type="AlphaFoldDB" id="A0A5B8MSR1"/>
<evidence type="ECO:0000256" key="4">
    <source>
        <dbReference type="ARBA" id="ARBA00022833"/>
    </source>
</evidence>
<reference evidence="8 9" key="1">
    <citation type="submission" date="2018-07" db="EMBL/GenBank/DDBJ databases">
        <title>The complete nuclear genome of the prasinophyte Chloropicon primus (CCMP1205).</title>
        <authorList>
            <person name="Pombert J.-F."/>
            <person name="Otis C."/>
            <person name="Turmel M."/>
            <person name="Lemieux C."/>
        </authorList>
    </citation>
    <scope>NUCLEOTIDE SEQUENCE [LARGE SCALE GENOMIC DNA]</scope>
    <source>
        <strain evidence="8 9">CCMP1205</strain>
    </source>
</reference>
<feature type="compositionally biased region" description="Basic and acidic residues" evidence="6">
    <location>
        <begin position="1"/>
        <end position="11"/>
    </location>
</feature>
<keyword evidence="4" id="KW-0862">Zinc</keyword>
<dbReference type="Gene3D" id="2.130.10.30">
    <property type="entry name" value="Regulator of chromosome condensation 1/beta-lactamase-inhibitor protein II"/>
    <property type="match status" value="3"/>
</dbReference>
<dbReference type="SUPFAM" id="SSF50985">
    <property type="entry name" value="RCC1/BLIP-II"/>
    <property type="match status" value="1"/>
</dbReference>
<feature type="repeat" description="RCC1" evidence="5">
    <location>
        <begin position="595"/>
        <end position="647"/>
    </location>
</feature>
<keyword evidence="9" id="KW-1185">Reference proteome</keyword>
<feature type="repeat" description="RCC1" evidence="5">
    <location>
        <begin position="651"/>
        <end position="702"/>
    </location>
</feature>
<dbReference type="SUPFAM" id="SSF57903">
    <property type="entry name" value="FYVE/PHD zinc finger"/>
    <property type="match status" value="1"/>
</dbReference>
<feature type="region of interest" description="Disordered" evidence="6">
    <location>
        <begin position="209"/>
        <end position="234"/>
    </location>
</feature>
<dbReference type="InterPro" id="IPR011993">
    <property type="entry name" value="PH-like_dom_sf"/>
</dbReference>
<feature type="compositionally biased region" description="Polar residues" evidence="6">
    <location>
        <begin position="209"/>
        <end position="221"/>
    </location>
</feature>
<dbReference type="GO" id="GO:0008270">
    <property type="term" value="F:zinc ion binding"/>
    <property type="evidence" value="ECO:0007669"/>
    <property type="project" value="UniProtKB-KW"/>
</dbReference>
<dbReference type="InterPro" id="IPR051553">
    <property type="entry name" value="Ran_GTPase-activating"/>
</dbReference>
<keyword evidence="1" id="KW-0344">Guanine-nucleotide releasing factor</keyword>
<evidence type="ECO:0000256" key="3">
    <source>
        <dbReference type="ARBA" id="ARBA00022771"/>
    </source>
</evidence>
<dbReference type="PANTHER" id="PTHR45982">
    <property type="entry name" value="REGULATOR OF CHROMOSOME CONDENSATION"/>
    <property type="match status" value="1"/>
</dbReference>
<feature type="repeat" description="RCC1" evidence="5">
    <location>
        <begin position="381"/>
        <end position="432"/>
    </location>
</feature>
<dbReference type="OrthoDB" id="5981550at2759"/>
<dbReference type="InterPro" id="IPR011011">
    <property type="entry name" value="Znf_FYVE_PHD"/>
</dbReference>
<proteinExistence type="predicted"/>
<keyword evidence="3" id="KW-0479">Metal-binding</keyword>
<evidence type="ECO:0000256" key="5">
    <source>
        <dbReference type="PROSITE-ProRule" id="PRU00235"/>
    </source>
</evidence>
<organism evidence="8 9">
    <name type="scientific">Chloropicon primus</name>
    <dbReference type="NCBI Taxonomy" id="1764295"/>
    <lineage>
        <taxon>Eukaryota</taxon>
        <taxon>Viridiplantae</taxon>
        <taxon>Chlorophyta</taxon>
        <taxon>Chloropicophyceae</taxon>
        <taxon>Chloropicales</taxon>
        <taxon>Chloropicaceae</taxon>
        <taxon>Chloropicon</taxon>
    </lineage>
</organism>
<dbReference type="InterPro" id="IPR058923">
    <property type="entry name" value="RCC1-like_dom"/>
</dbReference>
<dbReference type="Gene3D" id="2.30.29.30">
    <property type="entry name" value="Pleckstrin-homology domain (PH domain)/Phosphotyrosine-binding domain (PTB)"/>
    <property type="match status" value="1"/>
</dbReference>
<evidence type="ECO:0000259" key="7">
    <source>
        <dbReference type="Pfam" id="PF25390"/>
    </source>
</evidence>
<dbReference type="PROSITE" id="PS50012">
    <property type="entry name" value="RCC1_3"/>
    <property type="match status" value="5"/>
</dbReference>
<dbReference type="Gene3D" id="3.30.40.10">
    <property type="entry name" value="Zinc/RING finger domain, C3HC4 (zinc finger)"/>
    <property type="match status" value="1"/>
</dbReference>
<evidence type="ECO:0000256" key="1">
    <source>
        <dbReference type="ARBA" id="ARBA00022658"/>
    </source>
</evidence>
<evidence type="ECO:0000313" key="8">
    <source>
        <dbReference type="EMBL" id="QDZ22412.1"/>
    </source>
</evidence>
<dbReference type="PANTHER" id="PTHR45982:SF1">
    <property type="entry name" value="REGULATOR OF CHROMOSOME CONDENSATION"/>
    <property type="match status" value="1"/>
</dbReference>
<feature type="repeat" description="RCC1" evidence="5">
    <location>
        <begin position="479"/>
        <end position="530"/>
    </location>
</feature>
<gene>
    <name evidence="8" type="ORF">A3770_07p49300</name>
</gene>
<feature type="repeat" description="RCC1" evidence="5">
    <location>
        <begin position="543"/>
        <end position="594"/>
    </location>
</feature>
<name>A0A5B8MSR1_9CHLO</name>
<feature type="domain" description="RCC1-like" evidence="7">
    <location>
        <begin position="332"/>
        <end position="697"/>
    </location>
</feature>
<dbReference type="STRING" id="1764295.A0A5B8MSR1"/>